<sequence length="139" mass="15191">MTAWTADELDEIEETEELDIASFRPDGTTRPPVTIWVVRVDDGVYVRSAYGPENGWFRRALASGAGHVSVGSIEKDVTFEEPVADAGRIDAAYHTKYDEHGPEIVGTVVGAQAATVTVRLVPRDQHPTKPGSFPEETPR</sequence>
<keyword evidence="2" id="KW-1185">Reference proteome</keyword>
<accession>A0ABT7SEX0</accession>
<name>A0ABT7SEX0_9CELL</name>
<organism evidence="1 2">
    <name type="scientific">Cellulomonas alba</name>
    <dbReference type="NCBI Taxonomy" id="3053467"/>
    <lineage>
        <taxon>Bacteria</taxon>
        <taxon>Bacillati</taxon>
        <taxon>Actinomycetota</taxon>
        <taxon>Actinomycetes</taxon>
        <taxon>Micrococcales</taxon>
        <taxon>Cellulomonadaceae</taxon>
        <taxon>Cellulomonas</taxon>
    </lineage>
</organism>
<gene>
    <name evidence="1" type="ORF">QRT04_07345</name>
</gene>
<evidence type="ECO:0000313" key="1">
    <source>
        <dbReference type="EMBL" id="MDM7854741.1"/>
    </source>
</evidence>
<evidence type="ECO:0000313" key="2">
    <source>
        <dbReference type="Proteomes" id="UP001529338"/>
    </source>
</evidence>
<dbReference type="RefSeq" id="WP_289454563.1">
    <property type="nucleotide sequence ID" value="NZ_JAUCGQ010000001.1"/>
</dbReference>
<comment type="caution">
    <text evidence="1">The sequence shown here is derived from an EMBL/GenBank/DDBJ whole genome shotgun (WGS) entry which is preliminary data.</text>
</comment>
<dbReference type="Pfam" id="PF10012">
    <property type="entry name" value="DUF2255"/>
    <property type="match status" value="1"/>
</dbReference>
<protein>
    <submittedName>
        <fullName evidence="1">DUF2255 family protein</fullName>
    </submittedName>
</protein>
<dbReference type="EMBL" id="JAUCGQ010000001">
    <property type="protein sequence ID" value="MDM7854741.1"/>
    <property type="molecule type" value="Genomic_DNA"/>
</dbReference>
<proteinExistence type="predicted"/>
<dbReference type="InterPro" id="IPR016888">
    <property type="entry name" value="UCP028498"/>
</dbReference>
<reference evidence="1 2" key="1">
    <citation type="submission" date="2023-06" db="EMBL/GenBank/DDBJ databases">
        <title>Cellulomonas sp. MW4 Whole genome sequence.</title>
        <authorList>
            <person name="Park S."/>
        </authorList>
    </citation>
    <scope>NUCLEOTIDE SEQUENCE [LARGE SCALE GENOMIC DNA]</scope>
    <source>
        <strain evidence="1 2">MW4</strain>
    </source>
</reference>
<dbReference type="Proteomes" id="UP001529338">
    <property type="component" value="Unassembled WGS sequence"/>
</dbReference>